<evidence type="ECO:0000256" key="3">
    <source>
        <dbReference type="ARBA" id="ARBA00005446"/>
    </source>
</evidence>
<dbReference type="Pfam" id="PF16124">
    <property type="entry name" value="RecQ_Zn_bind"/>
    <property type="match status" value="1"/>
</dbReference>
<evidence type="ECO:0000256" key="14">
    <source>
        <dbReference type="ARBA" id="ARBA00023235"/>
    </source>
</evidence>
<evidence type="ECO:0000259" key="19">
    <source>
        <dbReference type="PROSITE" id="PS51194"/>
    </source>
</evidence>
<evidence type="ECO:0000256" key="7">
    <source>
        <dbReference type="ARBA" id="ARBA00022801"/>
    </source>
</evidence>
<dbReference type="Pfam" id="PF00270">
    <property type="entry name" value="DEAD"/>
    <property type="match status" value="1"/>
</dbReference>
<evidence type="ECO:0000256" key="5">
    <source>
        <dbReference type="ARBA" id="ARBA00022741"/>
    </source>
</evidence>
<dbReference type="Pfam" id="PF00271">
    <property type="entry name" value="Helicase_C"/>
    <property type="match status" value="1"/>
</dbReference>
<reference evidence="20 21" key="1">
    <citation type="submission" date="2014-09" db="EMBL/GenBank/DDBJ databases">
        <authorList>
            <person name="Hornung B.V."/>
        </authorList>
    </citation>
    <scope>NUCLEOTIDE SEQUENCE [LARGE SCALE GENOMIC DNA]</scope>
    <source>
        <strain evidence="20 21">FRIFI</strain>
    </source>
</reference>
<evidence type="ECO:0000313" key="20">
    <source>
        <dbReference type="EMBL" id="CEI73418.1"/>
    </source>
</evidence>
<dbReference type="GO" id="GO:0006281">
    <property type="term" value="P:DNA repair"/>
    <property type="evidence" value="ECO:0007669"/>
    <property type="project" value="UniProtKB-KW"/>
</dbReference>
<accession>A0A2P2BSU0</accession>
<dbReference type="AlphaFoldDB" id="A0A2P2BSU0"/>
<dbReference type="InterPro" id="IPR044876">
    <property type="entry name" value="HRDC_dom_sf"/>
</dbReference>
<keyword evidence="14" id="KW-0413">Isomerase</keyword>
<organism evidence="20 21">
    <name type="scientific">Romboutsia hominis</name>
    <dbReference type="NCBI Taxonomy" id="1507512"/>
    <lineage>
        <taxon>Bacteria</taxon>
        <taxon>Bacillati</taxon>
        <taxon>Bacillota</taxon>
        <taxon>Clostridia</taxon>
        <taxon>Peptostreptococcales</taxon>
        <taxon>Peptostreptococcaceae</taxon>
        <taxon>Romboutsia</taxon>
    </lineage>
</organism>
<dbReference type="GO" id="GO:0009378">
    <property type="term" value="F:four-way junction helicase activity"/>
    <property type="evidence" value="ECO:0007669"/>
    <property type="project" value="TreeGrafter"/>
</dbReference>
<evidence type="ECO:0000256" key="16">
    <source>
        <dbReference type="NCBIfam" id="TIGR01389"/>
    </source>
</evidence>
<dbReference type="KEGG" id="rhom:FRIFI_1888"/>
<dbReference type="GO" id="GO:0006310">
    <property type="term" value="P:DNA recombination"/>
    <property type="evidence" value="ECO:0007669"/>
    <property type="project" value="UniProtKB-UniRule"/>
</dbReference>
<dbReference type="InterPro" id="IPR006293">
    <property type="entry name" value="DNA_helicase_ATP-dep_RecQ_bac"/>
</dbReference>
<evidence type="ECO:0000256" key="4">
    <source>
        <dbReference type="ARBA" id="ARBA00022723"/>
    </source>
</evidence>
<comment type="cofactor">
    <cofactor evidence="1">
        <name>Mg(2+)</name>
        <dbReference type="ChEBI" id="CHEBI:18420"/>
    </cofactor>
</comment>
<dbReference type="EMBL" id="LN650648">
    <property type="protein sequence ID" value="CEI73418.1"/>
    <property type="molecule type" value="Genomic_DNA"/>
</dbReference>
<dbReference type="Gene3D" id="1.10.150.80">
    <property type="entry name" value="HRDC domain"/>
    <property type="match status" value="2"/>
</dbReference>
<evidence type="ECO:0000256" key="12">
    <source>
        <dbReference type="ARBA" id="ARBA00023172"/>
    </source>
</evidence>
<keyword evidence="13" id="KW-0234">DNA repair</keyword>
<dbReference type="Pfam" id="PF00570">
    <property type="entry name" value="HRDC"/>
    <property type="match status" value="2"/>
</dbReference>
<dbReference type="GO" id="GO:0005737">
    <property type="term" value="C:cytoplasm"/>
    <property type="evidence" value="ECO:0007669"/>
    <property type="project" value="TreeGrafter"/>
</dbReference>
<dbReference type="Proteomes" id="UP000245695">
    <property type="component" value="Chromosome 1"/>
</dbReference>
<dbReference type="CDD" id="cd17920">
    <property type="entry name" value="DEXHc_RecQ"/>
    <property type="match status" value="1"/>
</dbReference>
<dbReference type="EC" id="5.6.2.4" evidence="16"/>
<comment type="cofactor">
    <cofactor evidence="2">
        <name>Zn(2+)</name>
        <dbReference type="ChEBI" id="CHEBI:29105"/>
    </cofactor>
</comment>
<proteinExistence type="inferred from homology"/>
<evidence type="ECO:0000259" key="18">
    <source>
        <dbReference type="PROSITE" id="PS51192"/>
    </source>
</evidence>
<keyword evidence="10" id="KW-0067">ATP-binding</keyword>
<dbReference type="GO" id="GO:0043138">
    <property type="term" value="F:3'-5' DNA helicase activity"/>
    <property type="evidence" value="ECO:0007669"/>
    <property type="project" value="UniProtKB-EC"/>
</dbReference>
<dbReference type="SMART" id="SM00487">
    <property type="entry name" value="DEXDc"/>
    <property type="match status" value="1"/>
</dbReference>
<dbReference type="InterPro" id="IPR029491">
    <property type="entry name" value="Helicase_HTH"/>
</dbReference>
<dbReference type="SUPFAM" id="SSF46785">
    <property type="entry name" value="Winged helix' DNA-binding domain"/>
    <property type="match status" value="1"/>
</dbReference>
<dbReference type="Pfam" id="PF09382">
    <property type="entry name" value="RQC"/>
    <property type="match status" value="1"/>
</dbReference>
<dbReference type="PROSITE" id="PS51192">
    <property type="entry name" value="HELICASE_ATP_BIND_1"/>
    <property type="match status" value="1"/>
</dbReference>
<dbReference type="InterPro" id="IPR032284">
    <property type="entry name" value="RecQ_Zn-bd"/>
</dbReference>
<dbReference type="GO" id="GO:0030894">
    <property type="term" value="C:replisome"/>
    <property type="evidence" value="ECO:0007669"/>
    <property type="project" value="TreeGrafter"/>
</dbReference>
<keyword evidence="5" id="KW-0547">Nucleotide-binding</keyword>
<dbReference type="SUPFAM" id="SSF47819">
    <property type="entry name" value="HRDC-like"/>
    <property type="match status" value="2"/>
</dbReference>
<dbReference type="PANTHER" id="PTHR13710:SF105">
    <property type="entry name" value="ATP-DEPENDENT DNA HELICASE Q1"/>
    <property type="match status" value="1"/>
</dbReference>
<evidence type="ECO:0000256" key="2">
    <source>
        <dbReference type="ARBA" id="ARBA00001947"/>
    </source>
</evidence>
<dbReference type="GO" id="GO:0016787">
    <property type="term" value="F:hydrolase activity"/>
    <property type="evidence" value="ECO:0007669"/>
    <property type="project" value="UniProtKB-KW"/>
</dbReference>
<dbReference type="GO" id="GO:0006260">
    <property type="term" value="P:DNA replication"/>
    <property type="evidence" value="ECO:0007669"/>
    <property type="project" value="InterPro"/>
</dbReference>
<dbReference type="GO" id="GO:0005524">
    <property type="term" value="F:ATP binding"/>
    <property type="evidence" value="ECO:0007669"/>
    <property type="project" value="UniProtKB-KW"/>
</dbReference>
<dbReference type="InterPro" id="IPR014001">
    <property type="entry name" value="Helicase_ATP-bd"/>
</dbReference>
<dbReference type="PROSITE" id="PS50967">
    <property type="entry name" value="HRDC"/>
    <property type="match status" value="2"/>
</dbReference>
<dbReference type="Gene3D" id="1.10.10.10">
    <property type="entry name" value="Winged helix-like DNA-binding domain superfamily/Winged helix DNA-binding domain"/>
    <property type="match status" value="1"/>
</dbReference>
<dbReference type="Pfam" id="PF14493">
    <property type="entry name" value="HTH_40"/>
    <property type="match status" value="1"/>
</dbReference>
<gene>
    <name evidence="20" type="ORF">FRIFI_1888</name>
</gene>
<feature type="domain" description="Helicase C-terminal" evidence="19">
    <location>
        <begin position="219"/>
        <end position="369"/>
    </location>
</feature>
<dbReference type="SUPFAM" id="SSF52540">
    <property type="entry name" value="P-loop containing nucleoside triphosphate hydrolases"/>
    <property type="match status" value="1"/>
</dbReference>
<dbReference type="RefSeq" id="WP_166505717.1">
    <property type="nucleotide sequence ID" value="NZ_JAKNTL010000007.1"/>
</dbReference>
<dbReference type="InterPro" id="IPR011545">
    <property type="entry name" value="DEAD/DEAH_box_helicase_dom"/>
</dbReference>
<dbReference type="InterPro" id="IPR004589">
    <property type="entry name" value="DNA_helicase_ATP-dep_RecQ"/>
</dbReference>
<dbReference type="SMART" id="SM00956">
    <property type="entry name" value="RQC"/>
    <property type="match status" value="1"/>
</dbReference>
<evidence type="ECO:0000256" key="13">
    <source>
        <dbReference type="ARBA" id="ARBA00023204"/>
    </source>
</evidence>
<dbReference type="InterPro" id="IPR010997">
    <property type="entry name" value="HRDC-like_sf"/>
</dbReference>
<evidence type="ECO:0000313" key="21">
    <source>
        <dbReference type="Proteomes" id="UP000245695"/>
    </source>
</evidence>
<dbReference type="NCBIfam" id="TIGR01389">
    <property type="entry name" value="recQ"/>
    <property type="match status" value="1"/>
</dbReference>
<evidence type="ECO:0000256" key="10">
    <source>
        <dbReference type="ARBA" id="ARBA00022840"/>
    </source>
</evidence>
<comment type="catalytic activity">
    <reaction evidence="15">
        <text>Couples ATP hydrolysis with the unwinding of duplex DNA by translocating in the 3'-5' direction.</text>
        <dbReference type="EC" id="5.6.2.4"/>
    </reaction>
</comment>
<dbReference type="InterPro" id="IPR001650">
    <property type="entry name" value="Helicase_C-like"/>
</dbReference>
<protein>
    <recommendedName>
        <fullName evidence="16">DNA helicase RecQ</fullName>
        <ecNumber evidence="16">5.6.2.4</ecNumber>
    </recommendedName>
</protein>
<evidence type="ECO:0000256" key="9">
    <source>
        <dbReference type="ARBA" id="ARBA00022833"/>
    </source>
</evidence>
<dbReference type="InterPro" id="IPR002121">
    <property type="entry name" value="HRDC_dom"/>
</dbReference>
<dbReference type="PANTHER" id="PTHR13710">
    <property type="entry name" value="DNA HELICASE RECQ FAMILY MEMBER"/>
    <property type="match status" value="1"/>
</dbReference>
<evidence type="ECO:0000259" key="17">
    <source>
        <dbReference type="PROSITE" id="PS50967"/>
    </source>
</evidence>
<keyword evidence="7 20" id="KW-0378">Hydrolase</keyword>
<dbReference type="InterPro" id="IPR027417">
    <property type="entry name" value="P-loop_NTPase"/>
</dbReference>
<feature type="domain" description="HRDC" evidence="17">
    <location>
        <begin position="622"/>
        <end position="702"/>
    </location>
</feature>
<keyword evidence="9" id="KW-0862">Zinc</keyword>
<evidence type="ECO:0000256" key="6">
    <source>
        <dbReference type="ARBA" id="ARBA00022763"/>
    </source>
</evidence>
<dbReference type="InterPro" id="IPR036390">
    <property type="entry name" value="WH_DNA-bd_sf"/>
</dbReference>
<dbReference type="FunFam" id="3.40.50.300:FF:000296">
    <property type="entry name" value="ATP-dependent DNA helicase RecQ"/>
    <property type="match status" value="1"/>
</dbReference>
<keyword evidence="8 20" id="KW-0347">Helicase</keyword>
<feature type="domain" description="Helicase ATP-binding" evidence="18">
    <location>
        <begin position="26"/>
        <end position="195"/>
    </location>
</feature>
<keyword evidence="12" id="KW-0233">DNA recombination</keyword>
<name>A0A2P2BSU0_9FIRM</name>
<dbReference type="InterPro" id="IPR018982">
    <property type="entry name" value="RQC_domain"/>
</dbReference>
<keyword evidence="6" id="KW-0227">DNA damage</keyword>
<keyword evidence="21" id="KW-1185">Reference proteome</keyword>
<dbReference type="Gene3D" id="3.40.50.300">
    <property type="entry name" value="P-loop containing nucleotide triphosphate hydrolases"/>
    <property type="match status" value="2"/>
</dbReference>
<dbReference type="GO" id="GO:0003677">
    <property type="term" value="F:DNA binding"/>
    <property type="evidence" value="ECO:0007669"/>
    <property type="project" value="UniProtKB-KW"/>
</dbReference>
<dbReference type="GO" id="GO:0009432">
    <property type="term" value="P:SOS response"/>
    <property type="evidence" value="ECO:0007669"/>
    <property type="project" value="UniProtKB-UniRule"/>
</dbReference>
<dbReference type="CDD" id="cd18794">
    <property type="entry name" value="SF2_C_RecQ"/>
    <property type="match status" value="1"/>
</dbReference>
<evidence type="ECO:0000256" key="8">
    <source>
        <dbReference type="ARBA" id="ARBA00022806"/>
    </source>
</evidence>
<comment type="similarity">
    <text evidence="3">Belongs to the helicase family. RecQ subfamily.</text>
</comment>
<dbReference type="GO" id="GO:0043590">
    <property type="term" value="C:bacterial nucleoid"/>
    <property type="evidence" value="ECO:0007669"/>
    <property type="project" value="TreeGrafter"/>
</dbReference>
<dbReference type="InterPro" id="IPR036388">
    <property type="entry name" value="WH-like_DNA-bd_sf"/>
</dbReference>
<dbReference type="SMART" id="SM00341">
    <property type="entry name" value="HRDC"/>
    <property type="match status" value="2"/>
</dbReference>
<evidence type="ECO:0000256" key="15">
    <source>
        <dbReference type="ARBA" id="ARBA00034617"/>
    </source>
</evidence>
<evidence type="ECO:0000256" key="1">
    <source>
        <dbReference type="ARBA" id="ARBA00001946"/>
    </source>
</evidence>
<dbReference type="PROSITE" id="PS51194">
    <property type="entry name" value="HELICASE_CTER"/>
    <property type="match status" value="1"/>
</dbReference>
<feature type="domain" description="HRDC" evidence="17">
    <location>
        <begin position="518"/>
        <end position="598"/>
    </location>
</feature>
<dbReference type="GO" id="GO:0046872">
    <property type="term" value="F:metal ion binding"/>
    <property type="evidence" value="ECO:0007669"/>
    <property type="project" value="UniProtKB-KW"/>
</dbReference>
<keyword evidence="4" id="KW-0479">Metal-binding</keyword>
<keyword evidence="11" id="KW-0238">DNA-binding</keyword>
<evidence type="ECO:0000256" key="11">
    <source>
        <dbReference type="ARBA" id="ARBA00023125"/>
    </source>
</evidence>
<sequence>MNITPLDILNRYYGYTNFRKGQEDIINSIINNNDVLAIMPTGGGKSICYQIPAMVLEGITIVVSPLISLMKDQVDTLKVMGIEAEYINSSLSNSEYEKVLNNIKNDKCKILYVAPERLDSSDFLTVIYDKVVCQVAIDEAHCVSQWGHDFRVSYKKIPYFINNLRNRPIVTAFTATASDEVRKDIVEVLNLNNPKVFISGFDRENLSINIIKSPAKNKYLLDYVKNHENECGIIYASTRKEVENIHDGLLKRGYLVSKYHAGLSNETRKENQEKFINDDIKIMVATNAFGMGIDKPNIRWVIHYNMPQSIENYYQEIGRAGRDGEESECILLFAPQDVHTQKYLVEASIENPQRKIAKYTKLQQMVDLIYTSDCYRKCILDYFGETMEDECNNCSNCLNDGEVVDKTLDAMMVISCIARMKRSYGITMIVDVLRGSKNKKVLELEFDKLSTYGLMKKYSSEDLKNFINTLVSHGFLDIVENLGHRGTFPTIKLNEQSMRVIKKEIKVELKEAKASKSKYVENELYEELVSLRSNIAREESIAPYMVFGDATLKGMASIYATSKEEMLSVSGIGEVKYEKYGSRFKDVIESYINRNNIDKQKVLDNNTNKKDNTKIKDEYFEVTTDKNLYNILDDLRKDIAKKEKTIPYMVISKNSLKEISGRYPTTKEQLKDIGGMGPVKINRYGESILDVVNSYINEKNIRPEWEDKKRLKLIIDGENRKNNEIALDLLNQGNDIKYVCEEIETSLSTVLGYIYDYIKEGNCINFNIDLESMYEQKDKAMILDACERFSEDKISVIKKSLPDYIKYENIRAVILEKYI</sequence>
<dbReference type="NCBIfam" id="TIGR00614">
    <property type="entry name" value="recQ_fam"/>
    <property type="match status" value="1"/>
</dbReference>
<dbReference type="SMART" id="SM00490">
    <property type="entry name" value="HELICc"/>
    <property type="match status" value="1"/>
</dbReference>